<evidence type="ECO:0000313" key="12">
    <source>
        <dbReference type="EMBL" id="MCL9819064.1"/>
    </source>
</evidence>
<reference evidence="12" key="1">
    <citation type="submission" date="2022-06" db="EMBL/GenBank/DDBJ databases">
        <title>Helicobacter colisuis sp. nov.</title>
        <authorList>
            <person name="Papic B."/>
            <person name="Gruntar I."/>
        </authorList>
    </citation>
    <scope>NUCLEOTIDE SEQUENCE</scope>
    <source>
        <strain evidence="12">11154-15</strain>
    </source>
</reference>
<comment type="caution">
    <text evidence="12">The sequence shown here is derived from an EMBL/GenBank/DDBJ whole genome shotgun (WGS) entry which is preliminary data.</text>
</comment>
<dbReference type="NCBIfam" id="NF001263">
    <property type="entry name" value="PRK00226.1-4"/>
    <property type="match status" value="1"/>
</dbReference>
<dbReference type="InterPro" id="IPR018151">
    <property type="entry name" value="TF_GreA/GreB_CS"/>
</dbReference>
<evidence type="ECO:0000256" key="6">
    <source>
        <dbReference type="ARBA" id="ARBA00024916"/>
    </source>
</evidence>
<evidence type="ECO:0000256" key="7">
    <source>
        <dbReference type="ARBA" id="ARBA00030776"/>
    </source>
</evidence>
<keyword evidence="12" id="KW-0648">Protein biosynthesis</keyword>
<accession>A0ABT0TT17</accession>
<dbReference type="PANTHER" id="PTHR30437">
    <property type="entry name" value="TRANSCRIPTION ELONGATION FACTOR GREA"/>
    <property type="match status" value="1"/>
</dbReference>
<dbReference type="NCBIfam" id="NF001264">
    <property type="entry name" value="PRK00226.1-5"/>
    <property type="match status" value="1"/>
</dbReference>
<evidence type="ECO:0000256" key="9">
    <source>
        <dbReference type="RuleBase" id="RU000556"/>
    </source>
</evidence>
<gene>
    <name evidence="8 12" type="primary">greA</name>
    <name evidence="12" type="ORF">NCR95_02605</name>
</gene>
<dbReference type="InterPro" id="IPR036953">
    <property type="entry name" value="GreA/GreB_C_sf"/>
</dbReference>
<sequence>MFVQPMTEYGYNKLINELKNLKEVERPNNIKEIDTAREHGDLKENAEYHAARERQLFLDARINELTQLVAEARVIDPSTIAHDKVSFGSTITLEDLDSEEQFCYTIVGATESNPDKGLISYHSPLAKQLLGKVIGDEVTIQLPKGKVDYEILDICYKEIQF</sequence>
<keyword evidence="13" id="KW-1185">Reference proteome</keyword>
<dbReference type="InterPro" id="IPR001437">
    <property type="entry name" value="Tscrpt_elong_fac_GreA/B_C"/>
</dbReference>
<dbReference type="InterPro" id="IPR028624">
    <property type="entry name" value="Tscrpt_elong_fac_GreA/B"/>
</dbReference>
<feature type="domain" description="Transcription elongation factor GreA/GreB N-terminal" evidence="11">
    <location>
        <begin position="5"/>
        <end position="74"/>
    </location>
</feature>
<keyword evidence="12" id="KW-0251">Elongation factor</keyword>
<dbReference type="PIRSF" id="PIRSF006092">
    <property type="entry name" value="GreA_GreB"/>
    <property type="match status" value="1"/>
</dbReference>
<evidence type="ECO:0000256" key="1">
    <source>
        <dbReference type="ARBA" id="ARBA00008213"/>
    </source>
</evidence>
<dbReference type="NCBIfam" id="TIGR01462">
    <property type="entry name" value="greA"/>
    <property type="match status" value="1"/>
</dbReference>
<evidence type="ECO:0000259" key="11">
    <source>
        <dbReference type="Pfam" id="PF03449"/>
    </source>
</evidence>
<feature type="domain" description="Transcription elongation factor GreA/GreB C-terminal" evidence="10">
    <location>
        <begin position="82"/>
        <end position="155"/>
    </location>
</feature>
<dbReference type="HAMAP" id="MF_00105">
    <property type="entry name" value="GreA_GreB"/>
    <property type="match status" value="1"/>
</dbReference>
<evidence type="ECO:0000256" key="4">
    <source>
        <dbReference type="ARBA" id="ARBA00023125"/>
    </source>
</evidence>
<dbReference type="GO" id="GO:0003746">
    <property type="term" value="F:translation elongation factor activity"/>
    <property type="evidence" value="ECO:0007669"/>
    <property type="project" value="UniProtKB-KW"/>
</dbReference>
<evidence type="ECO:0000256" key="2">
    <source>
        <dbReference type="ARBA" id="ARBA00013729"/>
    </source>
</evidence>
<dbReference type="PANTHER" id="PTHR30437:SF4">
    <property type="entry name" value="TRANSCRIPTION ELONGATION FACTOR GREA"/>
    <property type="match status" value="1"/>
</dbReference>
<dbReference type="PROSITE" id="PS00829">
    <property type="entry name" value="GREAB_1"/>
    <property type="match status" value="1"/>
</dbReference>
<evidence type="ECO:0000256" key="5">
    <source>
        <dbReference type="ARBA" id="ARBA00023163"/>
    </source>
</evidence>
<dbReference type="EMBL" id="JAMOKX010000002">
    <property type="protein sequence ID" value="MCL9819064.1"/>
    <property type="molecule type" value="Genomic_DNA"/>
</dbReference>
<dbReference type="SUPFAM" id="SSF46557">
    <property type="entry name" value="GreA transcript cleavage protein, N-terminal domain"/>
    <property type="match status" value="1"/>
</dbReference>
<keyword evidence="4 8" id="KW-0238">DNA-binding</keyword>
<evidence type="ECO:0000313" key="13">
    <source>
        <dbReference type="Proteomes" id="UP001057522"/>
    </source>
</evidence>
<dbReference type="SUPFAM" id="SSF54534">
    <property type="entry name" value="FKBP-like"/>
    <property type="match status" value="1"/>
</dbReference>
<evidence type="ECO:0000256" key="8">
    <source>
        <dbReference type="HAMAP-Rule" id="MF_00105"/>
    </source>
</evidence>
<dbReference type="Pfam" id="PF03449">
    <property type="entry name" value="GreA_GreB_N"/>
    <property type="match status" value="1"/>
</dbReference>
<keyword evidence="3 8" id="KW-0805">Transcription regulation</keyword>
<dbReference type="Gene3D" id="3.10.50.30">
    <property type="entry name" value="Transcription elongation factor, GreA/GreB, C-terminal domain"/>
    <property type="match status" value="1"/>
</dbReference>
<comment type="function">
    <text evidence="6 8 9">Necessary for efficient RNA polymerase transcription elongation past template-encoded arresting sites. The arresting sites in DNA have the property of trapping a certain fraction of elongating RNA polymerases that pass through, resulting in locked ternary complexes. Cleavage of the nascent transcript by cleavage factors such as GreA or GreB allows the resumption of elongation from the new 3'terminus. GreA releases sequences of 2 to 3 nucleotides.</text>
</comment>
<protein>
    <recommendedName>
        <fullName evidence="2 8">Transcription elongation factor GreA</fullName>
    </recommendedName>
    <alternativeName>
        <fullName evidence="7 8">Transcript cleavage factor GreA</fullName>
    </alternativeName>
</protein>
<dbReference type="InterPro" id="IPR022691">
    <property type="entry name" value="Tscrpt_elong_fac_GreA/B_N"/>
</dbReference>
<proteinExistence type="inferred from homology"/>
<dbReference type="InterPro" id="IPR023459">
    <property type="entry name" value="Tscrpt_elong_fac_GreA/B_fam"/>
</dbReference>
<dbReference type="Proteomes" id="UP001057522">
    <property type="component" value="Unassembled WGS sequence"/>
</dbReference>
<dbReference type="InterPro" id="IPR036805">
    <property type="entry name" value="Tscrpt_elong_fac_GreA/B_N_sf"/>
</dbReference>
<evidence type="ECO:0000259" key="10">
    <source>
        <dbReference type="Pfam" id="PF01272"/>
    </source>
</evidence>
<dbReference type="Gene3D" id="1.10.287.180">
    <property type="entry name" value="Transcription elongation factor, GreA/GreB, N-terminal domain"/>
    <property type="match status" value="1"/>
</dbReference>
<name>A0ABT0TT17_9HELI</name>
<organism evidence="12 13">
    <name type="scientific">Helicobacter colisuis</name>
    <dbReference type="NCBI Taxonomy" id="2949739"/>
    <lineage>
        <taxon>Bacteria</taxon>
        <taxon>Pseudomonadati</taxon>
        <taxon>Campylobacterota</taxon>
        <taxon>Epsilonproteobacteria</taxon>
        <taxon>Campylobacterales</taxon>
        <taxon>Helicobacteraceae</taxon>
        <taxon>Helicobacter</taxon>
    </lineage>
</organism>
<dbReference type="NCBIfam" id="NF001261">
    <property type="entry name" value="PRK00226.1-2"/>
    <property type="match status" value="1"/>
</dbReference>
<evidence type="ECO:0000256" key="3">
    <source>
        <dbReference type="ARBA" id="ARBA00023015"/>
    </source>
</evidence>
<dbReference type="InterPro" id="IPR006359">
    <property type="entry name" value="Tscrpt_elong_fac_GreA"/>
</dbReference>
<dbReference type="Pfam" id="PF01272">
    <property type="entry name" value="GreA_GreB"/>
    <property type="match status" value="1"/>
</dbReference>
<keyword evidence="5 8" id="KW-0804">Transcription</keyword>
<comment type="similarity">
    <text evidence="1 8 9">Belongs to the GreA/GreB family.</text>
</comment>